<dbReference type="PROSITE" id="PS51462">
    <property type="entry name" value="NUDIX"/>
    <property type="match status" value="1"/>
</dbReference>
<dbReference type="Gene3D" id="3.90.79.10">
    <property type="entry name" value="Nucleoside Triphosphate Pyrophosphohydrolase"/>
    <property type="match status" value="1"/>
</dbReference>
<evidence type="ECO:0000256" key="2">
    <source>
        <dbReference type="ARBA" id="ARBA00022801"/>
    </source>
</evidence>
<evidence type="ECO:0000313" key="6">
    <source>
        <dbReference type="Proteomes" id="UP001519287"/>
    </source>
</evidence>
<reference evidence="5 6" key="1">
    <citation type="submission" date="2021-03" db="EMBL/GenBank/DDBJ databases">
        <title>Genomic Encyclopedia of Type Strains, Phase IV (KMG-IV): sequencing the most valuable type-strain genomes for metagenomic binning, comparative biology and taxonomic classification.</title>
        <authorList>
            <person name="Goeker M."/>
        </authorList>
    </citation>
    <scope>NUCLEOTIDE SEQUENCE [LARGE SCALE GENOMIC DNA]</scope>
    <source>
        <strain evidence="5 6">DSM 26048</strain>
    </source>
</reference>
<accession>A0ABS4IVL9</accession>
<dbReference type="Pfam" id="PF00293">
    <property type="entry name" value="NUDIX"/>
    <property type="match status" value="1"/>
</dbReference>
<organism evidence="5 6">
    <name type="scientific">Paenibacillus eucommiae</name>
    <dbReference type="NCBI Taxonomy" id="1355755"/>
    <lineage>
        <taxon>Bacteria</taxon>
        <taxon>Bacillati</taxon>
        <taxon>Bacillota</taxon>
        <taxon>Bacilli</taxon>
        <taxon>Bacillales</taxon>
        <taxon>Paenibacillaceae</taxon>
        <taxon>Paenibacillus</taxon>
    </lineage>
</organism>
<dbReference type="InterPro" id="IPR020084">
    <property type="entry name" value="NUDIX_hydrolase_CS"/>
</dbReference>
<dbReference type="PROSITE" id="PS00893">
    <property type="entry name" value="NUDIX_BOX"/>
    <property type="match status" value="1"/>
</dbReference>
<dbReference type="InterPro" id="IPR020476">
    <property type="entry name" value="Nudix_hydrolase"/>
</dbReference>
<evidence type="ECO:0000256" key="1">
    <source>
        <dbReference type="ARBA" id="ARBA00001946"/>
    </source>
</evidence>
<comment type="cofactor">
    <cofactor evidence="1">
        <name>Mg(2+)</name>
        <dbReference type="ChEBI" id="CHEBI:18420"/>
    </cofactor>
</comment>
<protein>
    <submittedName>
        <fullName evidence="5">ADP-ribose pyrophosphatase YjhB (NUDIX family)</fullName>
    </submittedName>
</protein>
<dbReference type="PANTHER" id="PTHR43046:SF2">
    <property type="entry name" value="8-OXO-DGTP DIPHOSPHATASE-RELATED"/>
    <property type="match status" value="1"/>
</dbReference>
<dbReference type="PANTHER" id="PTHR43046">
    <property type="entry name" value="GDP-MANNOSE MANNOSYL HYDROLASE"/>
    <property type="match status" value="1"/>
</dbReference>
<evidence type="ECO:0000313" key="5">
    <source>
        <dbReference type="EMBL" id="MBP1991624.1"/>
    </source>
</evidence>
<proteinExistence type="inferred from homology"/>
<evidence type="ECO:0000256" key="3">
    <source>
        <dbReference type="RuleBase" id="RU003476"/>
    </source>
</evidence>
<comment type="similarity">
    <text evidence="3">Belongs to the Nudix hydrolase family.</text>
</comment>
<comment type="caution">
    <text evidence="5">The sequence shown here is derived from an EMBL/GenBank/DDBJ whole genome shotgun (WGS) entry which is preliminary data.</text>
</comment>
<dbReference type="Proteomes" id="UP001519287">
    <property type="component" value="Unassembled WGS sequence"/>
</dbReference>
<dbReference type="PRINTS" id="PR00502">
    <property type="entry name" value="NUDIXFAMILY"/>
</dbReference>
<gene>
    <name evidence="5" type="ORF">J2Z66_003231</name>
</gene>
<dbReference type="EMBL" id="JAGGLB010000009">
    <property type="protein sequence ID" value="MBP1991624.1"/>
    <property type="molecule type" value="Genomic_DNA"/>
</dbReference>
<sequence length="129" mass="14568">MLVKQKVSSDRNWSLPGGKVEVGESLENALLREMSEETGLEIKIKKLLYVCDLPEATPSLVHITFLLEKVSGEIRMPTNEYETTQIYDVKMVPIQDLIDYGFSETFIKIVESGFQDAGSYQGHKRNIGL</sequence>
<dbReference type="InterPro" id="IPR015797">
    <property type="entry name" value="NUDIX_hydrolase-like_dom_sf"/>
</dbReference>
<evidence type="ECO:0000259" key="4">
    <source>
        <dbReference type="PROSITE" id="PS51462"/>
    </source>
</evidence>
<keyword evidence="2 3" id="KW-0378">Hydrolase</keyword>
<name>A0ABS4IVL9_9BACL</name>
<feature type="domain" description="Nudix hydrolase" evidence="4">
    <location>
        <begin position="1"/>
        <end position="115"/>
    </location>
</feature>
<dbReference type="InterPro" id="IPR000086">
    <property type="entry name" value="NUDIX_hydrolase_dom"/>
</dbReference>
<keyword evidence="6" id="KW-1185">Reference proteome</keyword>
<dbReference type="SUPFAM" id="SSF55811">
    <property type="entry name" value="Nudix"/>
    <property type="match status" value="1"/>
</dbReference>